<dbReference type="Pfam" id="PF08007">
    <property type="entry name" value="JmjC_2"/>
    <property type="match status" value="1"/>
</dbReference>
<dbReference type="InterPro" id="IPR018247">
    <property type="entry name" value="EF_Hand_1_Ca_BS"/>
</dbReference>
<dbReference type="GO" id="GO:0007018">
    <property type="term" value="P:microtubule-based movement"/>
    <property type="evidence" value="ECO:0007669"/>
    <property type="project" value="TreeGrafter"/>
</dbReference>
<dbReference type="RefSeq" id="XP_002780556.1">
    <property type="nucleotide sequence ID" value="XM_002780510.1"/>
</dbReference>
<dbReference type="OMA" id="EDSIAYW"/>
<dbReference type="GeneID" id="9057398"/>
<dbReference type="InterPro" id="IPR011992">
    <property type="entry name" value="EF-hand-dom_pair"/>
</dbReference>
<evidence type="ECO:0000313" key="4">
    <source>
        <dbReference type="EMBL" id="EER12351.1"/>
    </source>
</evidence>
<dbReference type="Pfam" id="PF03645">
    <property type="entry name" value="Tctex-1"/>
    <property type="match status" value="1"/>
</dbReference>
<feature type="domain" description="EF-hand" evidence="2">
    <location>
        <begin position="420"/>
        <end position="455"/>
    </location>
</feature>
<proteinExistence type="predicted"/>
<dbReference type="InParanoid" id="C5KT01"/>
<dbReference type="InterPro" id="IPR005334">
    <property type="entry name" value="Tctex-1-like"/>
</dbReference>
<dbReference type="PANTHER" id="PTHR21255">
    <property type="entry name" value="T-COMPLEX-ASSOCIATED-TESTIS-EXPRESSED 1/ DYNEIN LIGHT CHAIN"/>
    <property type="match status" value="1"/>
</dbReference>
<keyword evidence="5" id="KW-1185">Reference proteome</keyword>
<dbReference type="Gene3D" id="3.30.1140.40">
    <property type="entry name" value="Tctex-1"/>
    <property type="match status" value="1"/>
</dbReference>
<dbReference type="InterPro" id="IPR002048">
    <property type="entry name" value="EF_hand_dom"/>
</dbReference>
<dbReference type="SUPFAM" id="SSF51197">
    <property type="entry name" value="Clavaminate synthase-like"/>
    <property type="match status" value="1"/>
</dbReference>
<dbReference type="InterPro" id="IPR038586">
    <property type="entry name" value="Tctex-1-like_sf"/>
</dbReference>
<dbReference type="GO" id="GO:0045505">
    <property type="term" value="F:dynein intermediate chain binding"/>
    <property type="evidence" value="ECO:0007669"/>
    <property type="project" value="TreeGrafter"/>
</dbReference>
<dbReference type="PROSITE" id="PS51184">
    <property type="entry name" value="JMJC"/>
    <property type="match status" value="1"/>
</dbReference>
<organism evidence="5">
    <name type="scientific">Perkinsus marinus (strain ATCC 50983 / TXsc)</name>
    <dbReference type="NCBI Taxonomy" id="423536"/>
    <lineage>
        <taxon>Eukaryota</taxon>
        <taxon>Sar</taxon>
        <taxon>Alveolata</taxon>
        <taxon>Perkinsozoa</taxon>
        <taxon>Perkinsea</taxon>
        <taxon>Perkinsida</taxon>
        <taxon>Perkinsidae</taxon>
        <taxon>Perkinsus</taxon>
    </lineage>
</organism>
<evidence type="ECO:0000259" key="3">
    <source>
        <dbReference type="PROSITE" id="PS51184"/>
    </source>
</evidence>
<evidence type="ECO:0000313" key="5">
    <source>
        <dbReference type="Proteomes" id="UP000007800"/>
    </source>
</evidence>
<dbReference type="SUPFAM" id="SSF47473">
    <property type="entry name" value="EF-hand"/>
    <property type="match status" value="1"/>
</dbReference>
<dbReference type="InterPro" id="IPR003347">
    <property type="entry name" value="JmjC_dom"/>
</dbReference>
<dbReference type="Gene3D" id="2.60.120.650">
    <property type="entry name" value="Cupin"/>
    <property type="match status" value="1"/>
</dbReference>
<dbReference type="PANTHER" id="PTHR21255:SF4">
    <property type="entry name" value="DYNEIN LIGHT CHAIN TCTEX-TYPE"/>
    <property type="match status" value="1"/>
</dbReference>
<name>C5KT01_PERM5</name>
<evidence type="ECO:0000256" key="1">
    <source>
        <dbReference type="ARBA" id="ARBA00022837"/>
    </source>
</evidence>
<dbReference type="OrthoDB" id="10059120at2759"/>
<dbReference type="EMBL" id="GG676168">
    <property type="protein sequence ID" value="EER12351.1"/>
    <property type="molecule type" value="Genomic_DNA"/>
</dbReference>
<sequence length="575" mass="64663">MADEEGEEEYMSENVQEIVKHAMDHTLQNAIYSKEKVNAWCNQLLDSCLKELAKLDKPFKYIVTCVIMQKNGAPLSTAATCWWDLKTDGLTCVQVEKETLDSFFTLANGGGGHRPSDPFDEVQPRDFLVKELPVFNNKVSVEDFVDLVRKGQPAVFKTAGLGWALVNESCRDFARRWPEGEMSKQYQSYDKRVALGEPGWAEKKPGRIGDQATAAPYVWHVKDRVTRDMKESVQRILFPSGIAMENLPWLAERHQALEQHAADSMEFWLQPPRAGTLAHNDAYCVNVMSVQLNGFKQWKLMTMPKVDSIAQMFDEFDGGIRRDPTRAFEPDYEYTLGPGEGILFPPGMMHETLSVSDNTCTTSVTFNIPIPMSARYIRNLLPRLSLSTEFGDCLWDRWAPTVTLGVGGRWTDQKLDGGKAAGQKAREIIKAVDRNNDDQLSSIELLHWLKTSPAAEHFRQPGRNPDARLAFSKGASLADESIASLLELRAEDSIAYWDMNGDGIATIEEIHDGLWQWHVIVTRRRVADLVLGDRADPGTEDFRVRAATAAKLFEKIYDPGRTQSGVTINGNEDEL</sequence>
<dbReference type="GO" id="GO:0005737">
    <property type="term" value="C:cytoplasm"/>
    <property type="evidence" value="ECO:0007669"/>
    <property type="project" value="TreeGrafter"/>
</dbReference>
<feature type="domain" description="JmjC" evidence="3">
    <location>
        <begin position="239"/>
        <end position="385"/>
    </location>
</feature>
<dbReference type="PROSITE" id="PS00018">
    <property type="entry name" value="EF_HAND_1"/>
    <property type="match status" value="1"/>
</dbReference>
<protein>
    <recommendedName>
        <fullName evidence="6">JmjC domain-containing protein</fullName>
    </recommendedName>
</protein>
<dbReference type="CDD" id="cd21455">
    <property type="entry name" value="DLC-like_DYNLT1_DYNLT3"/>
    <property type="match status" value="1"/>
</dbReference>
<dbReference type="GO" id="GO:0005509">
    <property type="term" value="F:calcium ion binding"/>
    <property type="evidence" value="ECO:0007669"/>
    <property type="project" value="InterPro"/>
</dbReference>
<accession>C5KT01</accession>
<gene>
    <name evidence="4" type="ORF">Pmar_PMAR001150</name>
</gene>
<keyword evidence="1" id="KW-0106">Calcium</keyword>
<evidence type="ECO:0000259" key="2">
    <source>
        <dbReference type="PROSITE" id="PS50222"/>
    </source>
</evidence>
<dbReference type="GO" id="GO:0005868">
    <property type="term" value="C:cytoplasmic dynein complex"/>
    <property type="evidence" value="ECO:0007669"/>
    <property type="project" value="TreeGrafter"/>
</dbReference>
<dbReference type="AlphaFoldDB" id="C5KT01"/>
<reference evidence="4 5" key="1">
    <citation type="submission" date="2008-07" db="EMBL/GenBank/DDBJ databases">
        <authorList>
            <person name="El-Sayed N."/>
            <person name="Caler E."/>
            <person name="Inman J."/>
            <person name="Amedeo P."/>
            <person name="Hass B."/>
            <person name="Wortman J."/>
        </authorList>
    </citation>
    <scope>NUCLEOTIDE SEQUENCE [LARGE SCALE GENOMIC DNA]</scope>
    <source>
        <strain evidence="5">ATCC 50983 / TXsc</strain>
    </source>
</reference>
<evidence type="ECO:0008006" key="6">
    <source>
        <dbReference type="Google" id="ProtNLM"/>
    </source>
</evidence>
<dbReference type="PROSITE" id="PS50222">
    <property type="entry name" value="EF_HAND_2"/>
    <property type="match status" value="1"/>
</dbReference>
<dbReference type="Proteomes" id="UP000007800">
    <property type="component" value="Unassembled WGS sequence"/>
</dbReference>